<evidence type="ECO:0000313" key="3">
    <source>
        <dbReference type="Proteomes" id="UP001017257"/>
    </source>
</evidence>
<dbReference type="Proteomes" id="UP001017257">
    <property type="component" value="Plasmid pR24_2"/>
</dbReference>
<accession>A0ABY5RZG4</accession>
<organism evidence="2 3">
    <name type="scientific">Microvirga terrae</name>
    <dbReference type="NCBI Taxonomy" id="2740529"/>
    <lineage>
        <taxon>Bacteria</taxon>
        <taxon>Pseudomonadati</taxon>
        <taxon>Pseudomonadota</taxon>
        <taxon>Alphaproteobacteria</taxon>
        <taxon>Hyphomicrobiales</taxon>
        <taxon>Methylobacteriaceae</taxon>
        <taxon>Microvirga</taxon>
    </lineage>
</organism>
<dbReference type="SUPFAM" id="SSF51735">
    <property type="entry name" value="NAD(P)-binding Rossmann-fold domains"/>
    <property type="match status" value="1"/>
</dbReference>
<evidence type="ECO:0000259" key="1">
    <source>
        <dbReference type="SMART" id="SM00829"/>
    </source>
</evidence>
<dbReference type="InterPro" id="IPR036291">
    <property type="entry name" value="NAD(P)-bd_dom_sf"/>
</dbReference>
<dbReference type="RefSeq" id="WP_173949738.1">
    <property type="nucleotide sequence ID" value="NZ_CP102847.1"/>
</dbReference>
<dbReference type="CDD" id="cd08276">
    <property type="entry name" value="MDR7"/>
    <property type="match status" value="1"/>
</dbReference>
<dbReference type="PANTHER" id="PTHR45033:SF2">
    <property type="entry name" value="ZINC-TYPE ALCOHOL DEHYDROGENASE-LIKE PROTEIN C1773.06C"/>
    <property type="match status" value="1"/>
</dbReference>
<dbReference type="Pfam" id="PF08240">
    <property type="entry name" value="ADH_N"/>
    <property type="match status" value="1"/>
</dbReference>
<feature type="domain" description="Enoyl reductase (ER)" evidence="1">
    <location>
        <begin position="14"/>
        <end position="333"/>
    </location>
</feature>
<dbReference type="InterPro" id="IPR020843">
    <property type="entry name" value="ER"/>
</dbReference>
<dbReference type="EMBL" id="CP102847">
    <property type="protein sequence ID" value="UVF22640.1"/>
    <property type="molecule type" value="Genomic_DNA"/>
</dbReference>
<dbReference type="SMART" id="SM00829">
    <property type="entry name" value="PKS_ER"/>
    <property type="match status" value="1"/>
</dbReference>
<keyword evidence="2" id="KW-0614">Plasmid</keyword>
<sequence>MAQRMKRWELSTPGIEALRLVEAERPSQGVGDVLLRTQAVSLNYRDGAIIEGAMGSPWNGALVPGSEMAGEVVALGEGVTRFAVGDRVIISDNVGWIDGPKPPDDANHEAVLGRLAEYAVAPEAQLVRAPVSLDAVAASTLSVAGLTAWFAVVELGAVRAGQTLVVQGTGAVSLFAIQFAVAHGAQVIVTSSSNSKLQRAIALGASDGINRVDHPEWQHRVLEMTGRRGADHILEMVGGDNVARSLEALSIGGRVSIIGLLGDTTLHAPILPLLFKRATLAAIAVGHRRALEDMVRAIDHLRIKPVVDQVYDFHSAPEAFAHLRRGPFGKVVIRVAD</sequence>
<name>A0ABY5RZG4_9HYPH</name>
<dbReference type="InterPro" id="IPR013149">
    <property type="entry name" value="ADH-like_C"/>
</dbReference>
<dbReference type="SUPFAM" id="SSF50129">
    <property type="entry name" value="GroES-like"/>
    <property type="match status" value="1"/>
</dbReference>
<dbReference type="PANTHER" id="PTHR45033">
    <property type="match status" value="1"/>
</dbReference>
<keyword evidence="3" id="KW-1185">Reference proteome</keyword>
<dbReference type="Gene3D" id="3.90.180.10">
    <property type="entry name" value="Medium-chain alcohol dehydrogenases, catalytic domain"/>
    <property type="match status" value="1"/>
</dbReference>
<dbReference type="Pfam" id="PF00107">
    <property type="entry name" value="ADH_zinc_N"/>
    <property type="match status" value="1"/>
</dbReference>
<reference evidence="2" key="1">
    <citation type="submission" date="2022-08" db="EMBL/GenBank/DDBJ databases">
        <title>Microvirga terrae sp. nov., isolated from soil.</title>
        <authorList>
            <person name="Kim K.H."/>
            <person name="Seo Y.L."/>
            <person name="Kim J.M."/>
            <person name="Lee J.K."/>
            <person name="Han D.M."/>
            <person name="Jeon C.O."/>
        </authorList>
    </citation>
    <scope>NUCLEOTIDE SEQUENCE</scope>
    <source>
        <strain evidence="2">R24</strain>
        <plasmid evidence="2">pR24_2</plasmid>
    </source>
</reference>
<dbReference type="InterPro" id="IPR013154">
    <property type="entry name" value="ADH-like_N"/>
</dbReference>
<evidence type="ECO:0000313" key="2">
    <source>
        <dbReference type="EMBL" id="UVF22640.1"/>
    </source>
</evidence>
<dbReference type="InterPro" id="IPR011032">
    <property type="entry name" value="GroES-like_sf"/>
</dbReference>
<dbReference type="Gene3D" id="3.40.50.720">
    <property type="entry name" value="NAD(P)-binding Rossmann-like Domain"/>
    <property type="match status" value="1"/>
</dbReference>
<geneLocation type="plasmid" evidence="2 3">
    <name>pR24_2</name>
</geneLocation>
<dbReference type="InterPro" id="IPR052711">
    <property type="entry name" value="Zinc_ADH-like"/>
</dbReference>
<gene>
    <name evidence="2" type="ORF">HPT29_027900</name>
</gene>
<protein>
    <submittedName>
        <fullName evidence="2">NAD(P)-dependent alcohol dehydrogenase</fullName>
    </submittedName>
</protein>
<proteinExistence type="predicted"/>